<organism evidence="2 3">
    <name type="scientific">Flavobacterium fontis</name>
    <dbReference type="NCBI Taxonomy" id="1124188"/>
    <lineage>
        <taxon>Bacteria</taxon>
        <taxon>Pseudomonadati</taxon>
        <taxon>Bacteroidota</taxon>
        <taxon>Flavobacteriia</taxon>
        <taxon>Flavobacteriales</taxon>
        <taxon>Flavobacteriaceae</taxon>
        <taxon>Flavobacterium</taxon>
    </lineage>
</organism>
<gene>
    <name evidence="2" type="ORF">SAMN05444377_11952</name>
</gene>
<dbReference type="Proteomes" id="UP000184147">
    <property type="component" value="Unassembled WGS sequence"/>
</dbReference>
<reference evidence="2 3" key="1">
    <citation type="submission" date="2016-11" db="EMBL/GenBank/DDBJ databases">
        <authorList>
            <person name="Jaros S."/>
            <person name="Januszkiewicz K."/>
            <person name="Wedrychowicz H."/>
        </authorList>
    </citation>
    <scope>NUCLEOTIDE SEQUENCE [LARGE SCALE GENOMIC DNA]</scope>
    <source>
        <strain evidence="2 3">DSM 25660</strain>
    </source>
</reference>
<dbReference type="InterPro" id="IPR024311">
    <property type="entry name" value="Lipocalin-like"/>
</dbReference>
<name>A0A1M5EIH7_9FLAO</name>
<dbReference type="AlphaFoldDB" id="A0A1M5EIH7"/>
<evidence type="ECO:0000259" key="1">
    <source>
        <dbReference type="Pfam" id="PF13648"/>
    </source>
</evidence>
<keyword evidence="3" id="KW-1185">Reference proteome</keyword>
<dbReference type="Pfam" id="PF13648">
    <property type="entry name" value="Lipocalin_4"/>
    <property type="match status" value="1"/>
</dbReference>
<dbReference type="STRING" id="1124188.SAMN05444377_11952"/>
<evidence type="ECO:0000313" key="2">
    <source>
        <dbReference type="EMBL" id="SHF78934.1"/>
    </source>
</evidence>
<evidence type="ECO:0000313" key="3">
    <source>
        <dbReference type="Proteomes" id="UP000184147"/>
    </source>
</evidence>
<proteinExistence type="predicted"/>
<protein>
    <submittedName>
        <fullName evidence="2">Lipocalin-like domain-containing protein</fullName>
    </submittedName>
</protein>
<accession>A0A1M5EIH7</accession>
<dbReference type="EMBL" id="FQVQ01000019">
    <property type="protein sequence ID" value="SHF78934.1"/>
    <property type="molecule type" value="Genomic_DNA"/>
</dbReference>
<feature type="domain" description="Lipocalin-like" evidence="1">
    <location>
        <begin position="31"/>
        <end position="131"/>
    </location>
</feature>
<sequence>MYALVLLVLFSACKSKSATNTRLDNKTEVALKGNWTLTKVSYPGSEVIKITSFDLADSQCFVGSQWRFISNNNKGEFSLNNASCMAFNSPITWFINKEGQFVMKILNETKARKVTEGYVLQVGTVTDSTFELTDRVNVGGKNVTVVYQFSRN</sequence>